<sequence length="150" mass="17324">MKNYSILLLLSLIFVSANSCKKEKTICGQLDMLVLTKINYLDKDGKDLLFGDHPPYPAEDLKIYQILPNGQKLEVYFSINRNEKFIAVNIDRSESGTFYIELKPDLIDKITFRNEADKNIPCSAMILKELKHNDIAGQYDEKTQVWIFTK</sequence>
<dbReference type="RefSeq" id="WP_070562450.1">
    <property type="nucleotide sequence ID" value="NZ_DALYQD010000007.1"/>
</dbReference>
<evidence type="ECO:0000313" key="2">
    <source>
        <dbReference type="Proteomes" id="UP000432350"/>
    </source>
</evidence>
<dbReference type="AlphaFoldDB" id="A0A653XJS0"/>
<reference evidence="1 2" key="1">
    <citation type="submission" date="2019-10" db="EMBL/GenBank/DDBJ databases">
        <authorList>
            <person name="Karimi E."/>
        </authorList>
    </citation>
    <scope>NUCLEOTIDE SEQUENCE [LARGE SCALE GENOMIC DNA]</scope>
    <source>
        <strain evidence="1">Sphingobacterium sp. 8BC</strain>
    </source>
</reference>
<gene>
    <name evidence="1" type="ORF">SPHINGO8BC_10037</name>
</gene>
<name>A0A653XJS0_SPHMU</name>
<protein>
    <submittedName>
        <fullName evidence="1">Uncharacterized protein</fullName>
    </submittedName>
</protein>
<proteinExistence type="predicted"/>
<organism evidence="1 2">
    <name type="scientific">Sphingobacterium multivorum</name>
    <dbReference type="NCBI Taxonomy" id="28454"/>
    <lineage>
        <taxon>Bacteria</taxon>
        <taxon>Pseudomonadati</taxon>
        <taxon>Bacteroidota</taxon>
        <taxon>Sphingobacteriia</taxon>
        <taxon>Sphingobacteriales</taxon>
        <taxon>Sphingobacteriaceae</taxon>
        <taxon>Sphingobacterium</taxon>
    </lineage>
</organism>
<accession>A0A653XJS0</accession>
<dbReference type="Proteomes" id="UP000432350">
    <property type="component" value="Unassembled WGS sequence"/>
</dbReference>
<evidence type="ECO:0000313" key="1">
    <source>
        <dbReference type="EMBL" id="VXC30342.1"/>
    </source>
</evidence>
<dbReference type="EMBL" id="CABWMV010000001">
    <property type="protein sequence ID" value="VXC30342.1"/>
    <property type="molecule type" value="Genomic_DNA"/>
</dbReference>